<protein>
    <recommendedName>
        <fullName evidence="9">Apolipoprotein N-acyltransferase</fullName>
        <shortName evidence="9">ALP N-acyltransferase</shortName>
        <ecNumber evidence="9">2.3.1.269</ecNumber>
    </recommendedName>
</protein>
<keyword evidence="8 9" id="KW-0012">Acyltransferase</keyword>
<dbReference type="OrthoDB" id="9804277at2"/>
<feature type="transmembrane region" description="Helical" evidence="9">
    <location>
        <begin position="138"/>
        <end position="156"/>
    </location>
</feature>
<gene>
    <name evidence="9" type="primary">lnt</name>
    <name evidence="11" type="ORF">SAMN07250955_101178</name>
</gene>
<dbReference type="PANTHER" id="PTHR38686">
    <property type="entry name" value="APOLIPOPROTEIN N-ACYLTRANSFERASE"/>
    <property type="match status" value="1"/>
</dbReference>
<feature type="transmembrane region" description="Helical" evidence="9">
    <location>
        <begin position="48"/>
        <end position="65"/>
    </location>
</feature>
<evidence type="ECO:0000256" key="6">
    <source>
        <dbReference type="ARBA" id="ARBA00022989"/>
    </source>
</evidence>
<dbReference type="CDD" id="cd07571">
    <property type="entry name" value="ALP_N-acyl_transferase"/>
    <property type="match status" value="1"/>
</dbReference>
<keyword evidence="7 9" id="KW-0472">Membrane</keyword>
<comment type="catalytic activity">
    <reaction evidence="9">
        <text>N-terminal S-1,2-diacyl-sn-glyceryl-L-cysteinyl-[lipoprotein] + a glycerophospholipid = N-acyl-S-1,2-diacyl-sn-glyceryl-L-cysteinyl-[lipoprotein] + a 2-acyl-sn-glycero-3-phospholipid + H(+)</text>
        <dbReference type="Rhea" id="RHEA:48228"/>
        <dbReference type="Rhea" id="RHEA-COMP:14681"/>
        <dbReference type="Rhea" id="RHEA-COMP:14684"/>
        <dbReference type="ChEBI" id="CHEBI:15378"/>
        <dbReference type="ChEBI" id="CHEBI:136912"/>
        <dbReference type="ChEBI" id="CHEBI:140656"/>
        <dbReference type="ChEBI" id="CHEBI:140657"/>
        <dbReference type="ChEBI" id="CHEBI:140660"/>
        <dbReference type="EC" id="2.3.1.269"/>
    </reaction>
</comment>
<evidence type="ECO:0000256" key="5">
    <source>
        <dbReference type="ARBA" id="ARBA00022692"/>
    </source>
</evidence>
<feature type="transmembrane region" description="Helical" evidence="9">
    <location>
        <begin position="176"/>
        <end position="200"/>
    </location>
</feature>
<feature type="domain" description="CN hydrolase" evidence="10">
    <location>
        <begin position="249"/>
        <end position="497"/>
    </location>
</feature>
<dbReference type="GO" id="GO:0005886">
    <property type="term" value="C:plasma membrane"/>
    <property type="evidence" value="ECO:0007669"/>
    <property type="project" value="UniProtKB-SubCell"/>
</dbReference>
<evidence type="ECO:0000256" key="8">
    <source>
        <dbReference type="ARBA" id="ARBA00023315"/>
    </source>
</evidence>
<feature type="transmembrane region" description="Helical" evidence="9">
    <location>
        <begin position="72"/>
        <end position="92"/>
    </location>
</feature>
<dbReference type="EC" id="2.3.1.269" evidence="9"/>
<dbReference type="NCBIfam" id="TIGR00546">
    <property type="entry name" value="lnt"/>
    <property type="match status" value="1"/>
</dbReference>
<evidence type="ECO:0000256" key="2">
    <source>
        <dbReference type="ARBA" id="ARBA00010065"/>
    </source>
</evidence>
<dbReference type="UniPathway" id="UPA00666"/>
<evidence type="ECO:0000256" key="3">
    <source>
        <dbReference type="ARBA" id="ARBA00022475"/>
    </source>
</evidence>
<dbReference type="InterPro" id="IPR036526">
    <property type="entry name" value="C-N_Hydrolase_sf"/>
</dbReference>
<evidence type="ECO:0000313" key="12">
    <source>
        <dbReference type="Proteomes" id="UP000197065"/>
    </source>
</evidence>
<dbReference type="InterPro" id="IPR003010">
    <property type="entry name" value="C-N_Hydrolase"/>
</dbReference>
<dbReference type="PROSITE" id="PS50263">
    <property type="entry name" value="CN_HYDROLASE"/>
    <property type="match status" value="1"/>
</dbReference>
<dbReference type="Pfam" id="PF00795">
    <property type="entry name" value="CN_hydrolase"/>
    <property type="match status" value="1"/>
</dbReference>
<keyword evidence="3 9" id="KW-1003">Cell membrane</keyword>
<keyword evidence="4 9" id="KW-0808">Transferase</keyword>
<dbReference type="PANTHER" id="PTHR38686:SF1">
    <property type="entry name" value="APOLIPOPROTEIN N-ACYLTRANSFERASE"/>
    <property type="match status" value="1"/>
</dbReference>
<reference evidence="11 12" key="1">
    <citation type="submission" date="2017-06" db="EMBL/GenBank/DDBJ databases">
        <authorList>
            <person name="Kim H.J."/>
            <person name="Triplett B.A."/>
        </authorList>
    </citation>
    <scope>NUCLEOTIDE SEQUENCE [LARGE SCALE GENOMIC DNA]</scope>
    <source>
        <strain evidence="11 12">B29T1</strain>
    </source>
</reference>
<keyword evidence="5 9" id="KW-0812">Transmembrane</keyword>
<keyword evidence="11" id="KW-0449">Lipoprotein</keyword>
<feature type="transmembrane region" description="Helical" evidence="9">
    <location>
        <begin position="24"/>
        <end position="42"/>
    </location>
</feature>
<proteinExistence type="inferred from homology"/>
<comment type="similarity">
    <text evidence="2 9">Belongs to the CN hydrolase family. Apolipoprotein N-acyltransferase subfamily.</text>
</comment>
<feature type="transmembrane region" description="Helical" evidence="9">
    <location>
        <begin position="112"/>
        <end position="131"/>
    </location>
</feature>
<name>A0A212PYN3_9PROT</name>
<evidence type="ECO:0000256" key="7">
    <source>
        <dbReference type="ARBA" id="ARBA00023136"/>
    </source>
</evidence>
<dbReference type="Gene3D" id="3.60.110.10">
    <property type="entry name" value="Carbon-nitrogen hydrolase"/>
    <property type="match status" value="1"/>
</dbReference>
<dbReference type="GO" id="GO:0042158">
    <property type="term" value="P:lipoprotein biosynthetic process"/>
    <property type="evidence" value="ECO:0007669"/>
    <property type="project" value="UniProtKB-UniRule"/>
</dbReference>
<comment type="function">
    <text evidence="9">Catalyzes the phospholipid dependent N-acylation of the N-terminal cysteine of apolipoprotein, the last step in lipoprotein maturation.</text>
</comment>
<feature type="transmembrane region" description="Helical" evidence="9">
    <location>
        <begin position="508"/>
        <end position="525"/>
    </location>
</feature>
<dbReference type="SUPFAM" id="SSF56317">
    <property type="entry name" value="Carbon-nitrogen hydrolase"/>
    <property type="match status" value="1"/>
</dbReference>
<feature type="transmembrane region" description="Helical" evidence="9">
    <location>
        <begin position="212"/>
        <end position="229"/>
    </location>
</feature>
<dbReference type="EMBL" id="FYEH01000001">
    <property type="protein sequence ID" value="SNB52074.1"/>
    <property type="molecule type" value="Genomic_DNA"/>
</dbReference>
<evidence type="ECO:0000256" key="1">
    <source>
        <dbReference type="ARBA" id="ARBA00004651"/>
    </source>
</evidence>
<accession>A0A212PYN3</accession>
<organism evidence="11 12">
    <name type="scientific">Arboricoccus pini</name>
    <dbReference type="NCBI Taxonomy" id="1963835"/>
    <lineage>
        <taxon>Bacteria</taxon>
        <taxon>Pseudomonadati</taxon>
        <taxon>Pseudomonadota</taxon>
        <taxon>Alphaproteobacteria</taxon>
        <taxon>Geminicoccales</taxon>
        <taxon>Geminicoccaceae</taxon>
        <taxon>Arboricoccus</taxon>
    </lineage>
</organism>
<sequence>MSSKVIGTAVREPLAERQARGRPVLTLLGHAVLALGCGAVVALALPPVSLLVGLLAFAGLLALLRRTAGIPGAFLIGWCFGYGYYQVGLYWVAIAFYTDPEKFGALALPADILLAMVCALFPAVVTAIIACKRWRHPVAQALALAALWALADYFRGRWGPQFPWNPMAVVWAPVDQILQIVAWVGSPGLTLLTVFGAALPATVFEHAPAGRFRGPILALVLLGLAAAFGEARLKLVAAPAETGQSVRLVQAAIDQQRKWDPALREQWFLRYIEMSKQPPKPGLPPLRALIWPESAVPYAIDREPIVRDYLASVVPSGGYLVTGSDYFWVENDKTKANNSLWVIGAGGSVYGRYAKVDLVPFGEFLPMRWLLSRVGLRNLTEGSFDFQPGPGRVTMSPPGLPPFSPLICYEAIFPGEAVAADAPRPAWLLNITNDAWFGDSAGPYQHLAMARTRSVEEGLPLVRAANTGISVVTDAYGRVQAELPLGVQGVLDAPLPGALPAPLYARHLWLPLALALISVAGALLADRRPVRATRRMI</sequence>
<dbReference type="GO" id="GO:0016410">
    <property type="term" value="F:N-acyltransferase activity"/>
    <property type="evidence" value="ECO:0007669"/>
    <property type="project" value="UniProtKB-UniRule"/>
</dbReference>
<comment type="pathway">
    <text evidence="9">Protein modification; lipoprotein biosynthesis (N-acyl transfer).</text>
</comment>
<dbReference type="InterPro" id="IPR004563">
    <property type="entry name" value="Apolipo_AcylTrfase"/>
</dbReference>
<keyword evidence="6 9" id="KW-1133">Transmembrane helix</keyword>
<evidence type="ECO:0000313" key="11">
    <source>
        <dbReference type="EMBL" id="SNB52074.1"/>
    </source>
</evidence>
<evidence type="ECO:0000259" key="10">
    <source>
        <dbReference type="PROSITE" id="PS50263"/>
    </source>
</evidence>
<dbReference type="Proteomes" id="UP000197065">
    <property type="component" value="Unassembled WGS sequence"/>
</dbReference>
<dbReference type="AlphaFoldDB" id="A0A212PYN3"/>
<comment type="subcellular location">
    <subcellularLocation>
        <location evidence="1 9">Cell membrane</location>
        <topology evidence="1 9">Multi-pass membrane protein</topology>
    </subcellularLocation>
</comment>
<dbReference type="RefSeq" id="WP_088559511.1">
    <property type="nucleotide sequence ID" value="NZ_FYEH01000001.1"/>
</dbReference>
<evidence type="ECO:0000256" key="9">
    <source>
        <dbReference type="HAMAP-Rule" id="MF_01148"/>
    </source>
</evidence>
<keyword evidence="12" id="KW-1185">Reference proteome</keyword>
<dbReference type="InterPro" id="IPR045378">
    <property type="entry name" value="LNT_N"/>
</dbReference>
<dbReference type="HAMAP" id="MF_01148">
    <property type="entry name" value="Lnt"/>
    <property type="match status" value="1"/>
</dbReference>
<evidence type="ECO:0000256" key="4">
    <source>
        <dbReference type="ARBA" id="ARBA00022679"/>
    </source>
</evidence>
<dbReference type="Pfam" id="PF20154">
    <property type="entry name" value="LNT_N"/>
    <property type="match status" value="1"/>
</dbReference>